<protein>
    <recommendedName>
        <fullName evidence="3">DUF4358 domain-containing protein</fullName>
    </recommendedName>
</protein>
<evidence type="ECO:0000313" key="2">
    <source>
        <dbReference type="Proteomes" id="UP000255523"/>
    </source>
</evidence>
<dbReference type="RefSeq" id="WP_022790374.1">
    <property type="nucleotide sequence ID" value="NZ_CAUWMU010000020.1"/>
</dbReference>
<organism evidence="1 2">
    <name type="scientific">Faecalicoccus pleomorphus</name>
    <dbReference type="NCBI Taxonomy" id="1323"/>
    <lineage>
        <taxon>Bacteria</taxon>
        <taxon>Bacillati</taxon>
        <taxon>Bacillota</taxon>
        <taxon>Erysipelotrichia</taxon>
        <taxon>Erysipelotrichales</taxon>
        <taxon>Erysipelotrichaceae</taxon>
        <taxon>Faecalicoccus</taxon>
    </lineage>
</organism>
<gene>
    <name evidence="1" type="ORF">NCTC11087_01134</name>
</gene>
<accession>A0A380LK01</accession>
<proteinExistence type="predicted"/>
<dbReference type="GeneID" id="77462099"/>
<sequence>MKYGLWAAKGVVFLLLIILILNVFSGPKMSKEDFGVVLSKVQENLDLSALLQQDNQAIRKNLGLDPEAYERIAYFKIDDVMQANEYVLVQFKDPDQKNAFQQAIESRIAEQTNLYDGYAPDQVQLLKQAVVDIQANYALYVVDTNAKTMDEQFLESL</sequence>
<dbReference type="Proteomes" id="UP000255523">
    <property type="component" value="Unassembled WGS sequence"/>
</dbReference>
<dbReference type="OrthoDB" id="1656010at2"/>
<dbReference type="AlphaFoldDB" id="A0A380LK01"/>
<keyword evidence="2" id="KW-1185">Reference proteome</keyword>
<dbReference type="Pfam" id="PF14270">
    <property type="entry name" value="DUF4358"/>
    <property type="match status" value="1"/>
</dbReference>
<name>A0A380LK01_9FIRM</name>
<reference evidence="1 2" key="1">
    <citation type="submission" date="2018-06" db="EMBL/GenBank/DDBJ databases">
        <authorList>
            <consortium name="Pathogen Informatics"/>
            <person name="Doyle S."/>
        </authorList>
    </citation>
    <scope>NUCLEOTIDE SEQUENCE [LARGE SCALE GENOMIC DNA]</scope>
    <source>
        <strain evidence="1 2">NCTC11087</strain>
    </source>
</reference>
<dbReference type="EMBL" id="UHFX01000003">
    <property type="protein sequence ID" value="SUO04224.1"/>
    <property type="molecule type" value="Genomic_DNA"/>
</dbReference>
<dbReference type="InterPro" id="IPR025648">
    <property type="entry name" value="DUF4358"/>
</dbReference>
<evidence type="ECO:0008006" key="3">
    <source>
        <dbReference type="Google" id="ProtNLM"/>
    </source>
</evidence>
<evidence type="ECO:0000313" key="1">
    <source>
        <dbReference type="EMBL" id="SUO04224.1"/>
    </source>
</evidence>